<dbReference type="Proteomes" id="UP001217089">
    <property type="component" value="Unassembled WGS sequence"/>
</dbReference>
<dbReference type="InterPro" id="IPR027806">
    <property type="entry name" value="HARBI1_dom"/>
</dbReference>
<evidence type="ECO:0000256" key="2">
    <source>
        <dbReference type="ARBA" id="ARBA00022723"/>
    </source>
</evidence>
<dbReference type="SUPFAM" id="SSF57716">
    <property type="entry name" value="Glucocorticoid receptor-like (DNA-binding domain)"/>
    <property type="match status" value="1"/>
</dbReference>
<evidence type="ECO:0000256" key="5">
    <source>
        <dbReference type="ARBA" id="ARBA00023125"/>
    </source>
</evidence>
<feature type="domain" description="THAP-type" evidence="8">
    <location>
        <begin position="1"/>
        <end position="88"/>
    </location>
</feature>
<dbReference type="EMBL" id="JARBDR010000074">
    <property type="protein sequence ID" value="KAJ8321454.1"/>
    <property type="molecule type" value="Genomic_DNA"/>
</dbReference>
<keyword evidence="7" id="KW-1133">Transmembrane helix</keyword>
<keyword evidence="10" id="KW-1185">Reference proteome</keyword>
<keyword evidence="7" id="KW-0472">Membrane</keyword>
<evidence type="ECO:0000256" key="6">
    <source>
        <dbReference type="PROSITE-ProRule" id="PRU00309"/>
    </source>
</evidence>
<keyword evidence="2" id="KW-0479">Metal-binding</keyword>
<dbReference type="InterPro" id="IPR027805">
    <property type="entry name" value="Transposase_HTH_dom"/>
</dbReference>
<keyword evidence="3 6" id="KW-0863">Zinc-finger</keyword>
<protein>
    <recommendedName>
        <fullName evidence="8">THAP-type domain-containing protein</fullName>
    </recommendedName>
</protein>
<comment type="caution">
    <text evidence="9">The sequence shown here is derived from an EMBL/GenBank/DDBJ whole genome shotgun (WGS) entry which is preliminary data.</text>
</comment>
<feature type="transmembrane region" description="Helical" evidence="7">
    <location>
        <begin position="487"/>
        <end position="511"/>
    </location>
</feature>
<evidence type="ECO:0000256" key="7">
    <source>
        <dbReference type="SAM" id="Phobius"/>
    </source>
</evidence>
<evidence type="ECO:0000256" key="4">
    <source>
        <dbReference type="ARBA" id="ARBA00022833"/>
    </source>
</evidence>
<name>A0ABQ9FW18_TEGGR</name>
<keyword evidence="5 6" id="KW-0238">DNA-binding</keyword>
<keyword evidence="4" id="KW-0862">Zinc</keyword>
<evidence type="ECO:0000259" key="8">
    <source>
        <dbReference type="PROSITE" id="PS50950"/>
    </source>
</evidence>
<dbReference type="Pfam" id="PF13359">
    <property type="entry name" value="DDE_Tnp_4"/>
    <property type="match status" value="1"/>
</dbReference>
<evidence type="ECO:0000313" key="10">
    <source>
        <dbReference type="Proteomes" id="UP001217089"/>
    </source>
</evidence>
<accession>A0ABQ9FW18</accession>
<dbReference type="InterPro" id="IPR006612">
    <property type="entry name" value="THAP_Znf"/>
</dbReference>
<sequence>MVKRCQWGLCNSDTRYPERLEGGIKFIPFPKPKSNLEKCRRWIKLCGRPHDQLNEKYADGNKHLYVCTKHFVEGIPTEKYPDPLPALLSPHTPYQTPARKLPKRRVLSEPPNKRRKVLFDVTELENSEIVPCSSPSIVDDSVLKANSVSSDTAQDVCPLDLLAIAAENHQLKQQLAQLLLANEESKRKDLDEVESNSTNKKSNIPLSIEILVNSKLKGSFKYYSGFSHERFMNINNFLVKDETLPFKPSVAVKCIKSMPVKDQLLLTLMKLRQNFDNIHLANLFHISSQDVSVIFSNWINFMFFHFGSVSIWPHRDVIIQNMPSKFKCDFPETMIILDGTEMKIQRPTALTTQSQMYSDYKSATTVKGLIGVDPRGSVTFISMLFSGAISDKAISSQSGLFDTMRKMIDCGMLKEGDGVMVDKGFNIREEIEMLGIRLVIPPNAPCEGQMPAADVAMTKKIAAHRVHVERAISRIKKFKILSNRIDLSIFSSINQIWFVCCFLTNFMGLLIRD</sequence>
<dbReference type="PANTHER" id="PTHR23080">
    <property type="entry name" value="THAP DOMAIN PROTEIN"/>
    <property type="match status" value="1"/>
</dbReference>
<evidence type="ECO:0000256" key="3">
    <source>
        <dbReference type="ARBA" id="ARBA00022771"/>
    </source>
</evidence>
<gene>
    <name evidence="9" type="ORF">KUTeg_000999</name>
</gene>
<evidence type="ECO:0000256" key="1">
    <source>
        <dbReference type="ARBA" id="ARBA00001968"/>
    </source>
</evidence>
<organism evidence="9 10">
    <name type="scientific">Tegillarca granosa</name>
    <name type="common">Malaysian cockle</name>
    <name type="synonym">Anadara granosa</name>
    <dbReference type="NCBI Taxonomy" id="220873"/>
    <lineage>
        <taxon>Eukaryota</taxon>
        <taxon>Metazoa</taxon>
        <taxon>Spiralia</taxon>
        <taxon>Lophotrochozoa</taxon>
        <taxon>Mollusca</taxon>
        <taxon>Bivalvia</taxon>
        <taxon>Autobranchia</taxon>
        <taxon>Pteriomorphia</taxon>
        <taxon>Arcoida</taxon>
        <taxon>Arcoidea</taxon>
        <taxon>Arcidae</taxon>
        <taxon>Tegillarca</taxon>
    </lineage>
</organism>
<dbReference type="Pfam" id="PF13613">
    <property type="entry name" value="HTH_Tnp_4"/>
    <property type="match status" value="1"/>
</dbReference>
<dbReference type="Pfam" id="PF05485">
    <property type="entry name" value="THAP"/>
    <property type="match status" value="1"/>
</dbReference>
<dbReference type="PROSITE" id="PS50950">
    <property type="entry name" value="ZF_THAP"/>
    <property type="match status" value="1"/>
</dbReference>
<reference evidence="9 10" key="1">
    <citation type="submission" date="2022-12" db="EMBL/GenBank/DDBJ databases">
        <title>Chromosome-level genome of Tegillarca granosa.</title>
        <authorList>
            <person name="Kim J."/>
        </authorList>
    </citation>
    <scope>NUCLEOTIDE SEQUENCE [LARGE SCALE GENOMIC DNA]</scope>
    <source>
        <strain evidence="9">Teg-2019</strain>
        <tissue evidence="9">Adductor muscle</tissue>
    </source>
</reference>
<dbReference type="PANTHER" id="PTHR23080:SF143">
    <property type="entry name" value="SI:DKEY-56D12.4"/>
    <property type="match status" value="1"/>
</dbReference>
<evidence type="ECO:0000313" key="9">
    <source>
        <dbReference type="EMBL" id="KAJ8321454.1"/>
    </source>
</evidence>
<keyword evidence="7" id="KW-0812">Transmembrane</keyword>
<comment type="cofactor">
    <cofactor evidence="1">
        <name>a divalent metal cation</name>
        <dbReference type="ChEBI" id="CHEBI:60240"/>
    </cofactor>
</comment>
<proteinExistence type="predicted"/>